<evidence type="ECO:0000256" key="2">
    <source>
        <dbReference type="ARBA" id="ARBA00022857"/>
    </source>
</evidence>
<dbReference type="Proteomes" id="UP001374579">
    <property type="component" value="Unassembled WGS sequence"/>
</dbReference>
<dbReference type="Gene3D" id="3.40.50.720">
    <property type="entry name" value="NAD(P)-binding Rossmann-like Domain"/>
    <property type="match status" value="1"/>
</dbReference>
<dbReference type="Pfam" id="PF00106">
    <property type="entry name" value="adh_short"/>
    <property type="match status" value="1"/>
</dbReference>
<dbReference type="InterPro" id="IPR052149">
    <property type="entry name" value="17-beta-HSD3-like"/>
</dbReference>
<evidence type="ECO:0000313" key="6">
    <source>
        <dbReference type="EMBL" id="KAK7098894.1"/>
    </source>
</evidence>
<reference evidence="6 7" key="1">
    <citation type="submission" date="2024-02" db="EMBL/GenBank/DDBJ databases">
        <title>Chromosome-scale genome assembly of the rough periwinkle Littorina saxatilis.</title>
        <authorList>
            <person name="De Jode A."/>
            <person name="Faria R."/>
            <person name="Formenti G."/>
            <person name="Sims Y."/>
            <person name="Smith T.P."/>
            <person name="Tracey A."/>
            <person name="Wood J.M.D."/>
            <person name="Zagrodzka Z.B."/>
            <person name="Johannesson K."/>
            <person name="Butlin R.K."/>
            <person name="Leder E.H."/>
        </authorList>
    </citation>
    <scope>NUCLEOTIDE SEQUENCE [LARGE SCALE GENOMIC DNA]</scope>
    <source>
        <strain evidence="6">Snail1</strain>
        <tissue evidence="6">Muscle</tissue>
    </source>
</reference>
<dbReference type="CDD" id="cd05356">
    <property type="entry name" value="17beta-HSD1_like_SDR_c"/>
    <property type="match status" value="1"/>
</dbReference>
<feature type="compositionally biased region" description="Polar residues" evidence="5">
    <location>
        <begin position="340"/>
        <end position="351"/>
    </location>
</feature>
<dbReference type="SUPFAM" id="SSF51735">
    <property type="entry name" value="NAD(P)-binding Rossmann-fold domains"/>
    <property type="match status" value="1"/>
</dbReference>
<evidence type="ECO:0000256" key="3">
    <source>
        <dbReference type="ARBA" id="ARBA00023128"/>
    </source>
</evidence>
<comment type="similarity">
    <text evidence="4">Belongs to the short-chain dehydrogenases/reductases (SDR) family. 17-beta-HSD 3 subfamily.</text>
</comment>
<comment type="caution">
    <text evidence="6">The sequence shown here is derived from an EMBL/GenBank/DDBJ whole genome shotgun (WGS) entry which is preliminary data.</text>
</comment>
<dbReference type="GO" id="GO:0005739">
    <property type="term" value="C:mitochondrion"/>
    <property type="evidence" value="ECO:0007669"/>
    <property type="project" value="UniProtKB-SubCell"/>
</dbReference>
<keyword evidence="2" id="KW-0521">NADP</keyword>
<dbReference type="InterPro" id="IPR036291">
    <property type="entry name" value="NAD(P)-bd_dom_sf"/>
</dbReference>
<protein>
    <recommendedName>
        <fullName evidence="8">Inactive hydroxysteroid dehydrogenase-like protein 1</fullName>
    </recommendedName>
</protein>
<name>A0AAN9B576_9CAEN</name>
<dbReference type="AlphaFoldDB" id="A0AAN9B576"/>
<dbReference type="PANTHER" id="PTHR44889:SF1">
    <property type="entry name" value="INACTIVE HYDROXYSTEROID DEHYDROGENASE-LIKE PROTEIN 1"/>
    <property type="match status" value="1"/>
</dbReference>
<feature type="region of interest" description="Disordered" evidence="5">
    <location>
        <begin position="329"/>
        <end position="351"/>
    </location>
</feature>
<dbReference type="PRINTS" id="PR00080">
    <property type="entry name" value="SDRFAMILY"/>
</dbReference>
<dbReference type="EMBL" id="JBAMIC010000012">
    <property type="protein sequence ID" value="KAK7098894.1"/>
    <property type="molecule type" value="Genomic_DNA"/>
</dbReference>
<proteinExistence type="inferred from homology"/>
<evidence type="ECO:0008006" key="8">
    <source>
        <dbReference type="Google" id="ProtNLM"/>
    </source>
</evidence>
<dbReference type="PANTHER" id="PTHR44889">
    <property type="entry name" value="INACTIVE HYDROXYSTEROID DEHYDROGENASE-LIKE PROTEIN 1"/>
    <property type="match status" value="1"/>
</dbReference>
<gene>
    <name evidence="6" type="ORF">V1264_003111</name>
</gene>
<evidence type="ECO:0000256" key="5">
    <source>
        <dbReference type="SAM" id="MobiDB-lite"/>
    </source>
</evidence>
<accession>A0AAN9B576</accession>
<evidence type="ECO:0000313" key="7">
    <source>
        <dbReference type="Proteomes" id="UP001374579"/>
    </source>
</evidence>
<keyword evidence="3" id="KW-0496">Mitochondrion</keyword>
<dbReference type="InterPro" id="IPR002347">
    <property type="entry name" value="SDR_fam"/>
</dbReference>
<organism evidence="6 7">
    <name type="scientific">Littorina saxatilis</name>
    <dbReference type="NCBI Taxonomy" id="31220"/>
    <lineage>
        <taxon>Eukaryota</taxon>
        <taxon>Metazoa</taxon>
        <taxon>Spiralia</taxon>
        <taxon>Lophotrochozoa</taxon>
        <taxon>Mollusca</taxon>
        <taxon>Gastropoda</taxon>
        <taxon>Caenogastropoda</taxon>
        <taxon>Littorinimorpha</taxon>
        <taxon>Littorinoidea</taxon>
        <taxon>Littorinidae</taxon>
        <taxon>Littorina</taxon>
    </lineage>
</organism>
<keyword evidence="7" id="KW-1185">Reference proteome</keyword>
<evidence type="ECO:0000256" key="1">
    <source>
        <dbReference type="ARBA" id="ARBA00004173"/>
    </source>
</evidence>
<sequence>MAAVDSFELLFREISKVFSSYRDALALIGAYYVAKRSLTFASYVGDALYVHLYGRFAQEEDLRQKFGSWAVVTGSSDGIGRAYARQLARRGMNIVLLSRDEKKLMHAAQDIVSEHGVEVEYICVDFAADAQDELYNTIWTALAGKEIGVLVNNVGVMYDFPQYFLDVSEKKLWQLIFINVATATIMTHMVLPQMVKRKRGAIVNVSSGSCSQITPQMTVYAATKSYLDYFSQALEYEYRDDGITVQCLMPFYVATRMTRYSETLSKTSFFIPNADTFARSAVRTLGFSTRTTGYFPHTMQSWITALCPEWLWKMAASRVNTSLRQHAKVRRERHRAMHGSVSTQSMSDEYS</sequence>
<dbReference type="PRINTS" id="PR00081">
    <property type="entry name" value="GDHRDH"/>
</dbReference>
<dbReference type="FunFam" id="3.40.50.720:FF:000137">
    <property type="entry name" value="Hydroxysteroid (17-beta) dehydrogenase 3"/>
    <property type="match status" value="1"/>
</dbReference>
<evidence type="ECO:0000256" key="4">
    <source>
        <dbReference type="ARBA" id="ARBA00038261"/>
    </source>
</evidence>
<comment type="subcellular location">
    <subcellularLocation>
        <location evidence="1">Mitochondrion</location>
    </subcellularLocation>
</comment>